<keyword evidence="2" id="KW-0040">ANK repeat</keyword>
<dbReference type="SUPFAM" id="SSF48403">
    <property type="entry name" value="Ankyrin repeat"/>
    <property type="match status" value="1"/>
</dbReference>
<dbReference type="Pfam" id="PF12796">
    <property type="entry name" value="Ank_2"/>
    <property type="match status" value="1"/>
</dbReference>
<dbReference type="InterPro" id="IPR036770">
    <property type="entry name" value="Ankyrin_rpt-contain_sf"/>
</dbReference>
<evidence type="ECO:0000313" key="5">
    <source>
        <dbReference type="Proteomes" id="UP000054639"/>
    </source>
</evidence>
<dbReference type="Proteomes" id="UP000054639">
    <property type="component" value="Unassembled WGS sequence"/>
</dbReference>
<evidence type="ECO:0000313" key="4">
    <source>
        <dbReference type="EMBL" id="STY18751.1"/>
    </source>
</evidence>
<dbReference type="OrthoDB" id="8960888at2"/>
<keyword evidence="5" id="KW-1185">Reference proteome</keyword>
<dbReference type="STRING" id="45072.Lqua_2571"/>
<evidence type="ECO:0000313" key="3">
    <source>
        <dbReference type="EMBL" id="KTD46468.1"/>
    </source>
</evidence>
<protein>
    <submittedName>
        <fullName evidence="4">Substrate of the Dot/Icm secretion system</fullName>
    </submittedName>
</protein>
<dbReference type="NCBIfam" id="NF043027">
    <property type="entry name" value="T4SS_AnkQ"/>
    <property type="match status" value="1"/>
</dbReference>
<reference evidence="4 6" key="2">
    <citation type="submission" date="2018-06" db="EMBL/GenBank/DDBJ databases">
        <authorList>
            <consortium name="Pathogen Informatics"/>
            <person name="Doyle S."/>
        </authorList>
    </citation>
    <scope>NUCLEOTIDE SEQUENCE [LARGE SCALE GENOMIC DNA]</scope>
    <source>
        <strain evidence="4 6">NCTC12376</strain>
    </source>
</reference>
<dbReference type="SMART" id="SM00248">
    <property type="entry name" value="ANK"/>
    <property type="match status" value="2"/>
</dbReference>
<dbReference type="EMBL" id="UGOW01000001">
    <property type="protein sequence ID" value="STY18751.1"/>
    <property type="molecule type" value="Genomic_DNA"/>
</dbReference>
<organism evidence="4 6">
    <name type="scientific">Legionella quateirensis</name>
    <dbReference type="NCBI Taxonomy" id="45072"/>
    <lineage>
        <taxon>Bacteria</taxon>
        <taxon>Pseudomonadati</taxon>
        <taxon>Pseudomonadota</taxon>
        <taxon>Gammaproteobacteria</taxon>
        <taxon>Legionellales</taxon>
        <taxon>Legionellaceae</taxon>
        <taxon>Legionella</taxon>
    </lineage>
</organism>
<dbReference type="InterPro" id="IPR050019">
    <property type="entry name" value="T4SS_AnkQ"/>
</dbReference>
<evidence type="ECO:0000313" key="6">
    <source>
        <dbReference type="Proteomes" id="UP000254230"/>
    </source>
</evidence>
<dbReference type="RefSeq" id="WP_058474702.1">
    <property type="nucleotide sequence ID" value="NZ_CAAAIL010000001.1"/>
</dbReference>
<keyword evidence="1" id="KW-0677">Repeat</keyword>
<reference evidence="3 5" key="1">
    <citation type="submission" date="2015-11" db="EMBL/GenBank/DDBJ databases">
        <title>Genomic analysis of 38 Legionella species identifies large and diverse effector repertoires.</title>
        <authorList>
            <person name="Burstein D."/>
            <person name="Amaro F."/>
            <person name="Zusman T."/>
            <person name="Lifshitz Z."/>
            <person name="Cohen O."/>
            <person name="Gilbert J.A."/>
            <person name="Pupko T."/>
            <person name="Shuman H.A."/>
            <person name="Segal G."/>
        </authorList>
    </citation>
    <scope>NUCLEOTIDE SEQUENCE [LARGE SCALE GENOMIC DNA]</scope>
    <source>
        <strain evidence="3 5">ATCC 49507</strain>
    </source>
</reference>
<name>A0A378KYQ9_9GAMM</name>
<evidence type="ECO:0000256" key="2">
    <source>
        <dbReference type="ARBA" id="ARBA00023043"/>
    </source>
</evidence>
<sequence length="510" mass="58446">MSASASDIKKSTLLDKLSLSINKQSVQLDEIDTVLQEELSNASASTEFYPSIMDYLTHLGHLVSFIKQKKFSNPQLALQVFIDQNTSTETGKALIDSILMTQEKDDKSFELICRLAQKNKLELYTNITRLAPLRIYPSPDNHDEYEEYNEWYLLFELFSLTRVASPGLIPIIADWIIARTPTIKEISALNSFFNSMNQTIVLKQEWFKEIIPFLHNKTSIETLETLFNSLQENDLLQEPILKQVLPRLDEMEVVKAFLTAFQPELQQKDLQESIIKFLPLYCQLTQPSTDSYDDRVSSNNPLHLSIIERNLANLRASLSFANHRLLIQPSYQNTPLLLACKLGDSEAARLILAKMQELKCDVNQKDSHGMTALHWASFYHFDDLIEELGVAGANDKLKNTDGKDSSYFYHHHFTLRDLKKNNEEIIDGKIKLENPGLTDICFHMDKIALNLNLTTPDELMTLYRGDALAQFRSASRFNLFFLAFRTKLVDWIEKQHGSDVQATLSITRPN</sequence>
<dbReference type="PANTHER" id="PTHR24171">
    <property type="entry name" value="ANKYRIN REPEAT DOMAIN-CONTAINING PROTEIN 39-RELATED"/>
    <property type="match status" value="1"/>
</dbReference>
<dbReference type="Gene3D" id="1.25.40.20">
    <property type="entry name" value="Ankyrin repeat-containing domain"/>
    <property type="match status" value="1"/>
</dbReference>
<evidence type="ECO:0000256" key="1">
    <source>
        <dbReference type="ARBA" id="ARBA00022737"/>
    </source>
</evidence>
<gene>
    <name evidence="4" type="primary">ankQ</name>
    <name evidence="3" type="ORF">Lqua_2571</name>
    <name evidence="4" type="ORF">NCTC12376_02572</name>
</gene>
<dbReference type="AlphaFoldDB" id="A0A378KYQ9"/>
<dbReference type="Proteomes" id="UP000254230">
    <property type="component" value="Unassembled WGS sequence"/>
</dbReference>
<accession>A0A378KYQ9</accession>
<dbReference type="InterPro" id="IPR002110">
    <property type="entry name" value="Ankyrin_rpt"/>
</dbReference>
<proteinExistence type="predicted"/>
<dbReference type="EMBL" id="LNYR01000034">
    <property type="protein sequence ID" value="KTD46468.1"/>
    <property type="molecule type" value="Genomic_DNA"/>
</dbReference>